<feature type="compositionally biased region" description="Acidic residues" evidence="1">
    <location>
        <begin position="19"/>
        <end position="37"/>
    </location>
</feature>
<feature type="compositionally biased region" description="Acidic residues" evidence="1">
    <location>
        <begin position="1"/>
        <end position="11"/>
    </location>
</feature>
<accession>A0A8S1HVW2</accession>
<feature type="region of interest" description="Disordered" evidence="1">
    <location>
        <begin position="1"/>
        <end position="38"/>
    </location>
</feature>
<evidence type="ECO:0000256" key="1">
    <source>
        <dbReference type="SAM" id="MobiDB-lite"/>
    </source>
</evidence>
<sequence length="419" mass="47440">MMGNEEAESDAEQERELPDSQEEYSEGEEVVDLDENAGQERREILVAERAESRRNLSDRYVYLLQREVSNFMTSTQVDDMFEDAAVIAERSQVWPITMALLDLPASKRFLTRNLLTAGLYRGQHKPSLPEWNELSGHVLDEIRQFPVFAVNGEAQYEVHFKIALAVLDFEALRSAYRIRLYESGVCNWCDIQGIRLNGAPRYSCERGTEKSDDYHKMSSENSSNEYKEKALFQRLVSPARAVVDSLHVIAEGLSLLIYRPSFASAATLSILTAADSNIHIWIIKIQLNPHNTRNFDFVSTGKTVTISALSIRNGKPERRYSDTRASTFIRTPAKKSVGNMKRGAKPITNADPHLAGKPARHPLPNAYAYPSYHALLQEIGSERSIVIYPRVYTRGMTLCQSLILGRARDNATRRRVILL</sequence>
<dbReference type="Proteomes" id="UP000835052">
    <property type="component" value="Unassembled WGS sequence"/>
</dbReference>
<dbReference type="OrthoDB" id="10010998at2759"/>
<evidence type="ECO:0000313" key="2">
    <source>
        <dbReference type="EMBL" id="CAD6200246.1"/>
    </source>
</evidence>
<protein>
    <submittedName>
        <fullName evidence="2">Uncharacterized protein</fullName>
    </submittedName>
</protein>
<organism evidence="2 3">
    <name type="scientific">Caenorhabditis auriculariae</name>
    <dbReference type="NCBI Taxonomy" id="2777116"/>
    <lineage>
        <taxon>Eukaryota</taxon>
        <taxon>Metazoa</taxon>
        <taxon>Ecdysozoa</taxon>
        <taxon>Nematoda</taxon>
        <taxon>Chromadorea</taxon>
        <taxon>Rhabditida</taxon>
        <taxon>Rhabditina</taxon>
        <taxon>Rhabditomorpha</taxon>
        <taxon>Rhabditoidea</taxon>
        <taxon>Rhabditidae</taxon>
        <taxon>Peloderinae</taxon>
        <taxon>Caenorhabditis</taxon>
    </lineage>
</organism>
<evidence type="ECO:0000313" key="3">
    <source>
        <dbReference type="Proteomes" id="UP000835052"/>
    </source>
</evidence>
<reference evidence="2" key="1">
    <citation type="submission" date="2020-10" db="EMBL/GenBank/DDBJ databases">
        <authorList>
            <person name="Kikuchi T."/>
        </authorList>
    </citation>
    <scope>NUCLEOTIDE SEQUENCE</scope>
    <source>
        <strain evidence="2">NKZ352</strain>
    </source>
</reference>
<proteinExistence type="predicted"/>
<keyword evidence="3" id="KW-1185">Reference proteome</keyword>
<comment type="caution">
    <text evidence="2">The sequence shown here is derived from an EMBL/GenBank/DDBJ whole genome shotgun (WGS) entry which is preliminary data.</text>
</comment>
<gene>
    <name evidence="2" type="ORF">CAUJ_LOCUS16143</name>
</gene>
<dbReference type="AlphaFoldDB" id="A0A8S1HVW2"/>
<dbReference type="EMBL" id="CAJGYM010000267">
    <property type="protein sequence ID" value="CAD6200246.1"/>
    <property type="molecule type" value="Genomic_DNA"/>
</dbReference>
<name>A0A8S1HVW2_9PELO</name>